<dbReference type="EMBL" id="JMPJ01000047">
    <property type="protein sequence ID" value="KFC81702.1"/>
    <property type="molecule type" value="Genomic_DNA"/>
</dbReference>
<dbReference type="SUPFAM" id="SSF54909">
    <property type="entry name" value="Dimeric alpha+beta barrel"/>
    <property type="match status" value="1"/>
</dbReference>
<dbReference type="AlphaFoldDB" id="A0A085GDA7"/>
<evidence type="ECO:0000313" key="3">
    <source>
        <dbReference type="Proteomes" id="UP000028640"/>
    </source>
</evidence>
<organism evidence="2 3">
    <name type="scientific">Ewingella americana (strain ATCC 33852 / DSM 4580 / CCUG 14506 / JCM 5911 / LMG 7869 / NCTC 12157 / CDC 1468-78)</name>
    <dbReference type="NCBI Taxonomy" id="910964"/>
    <lineage>
        <taxon>Bacteria</taxon>
        <taxon>Pseudomonadati</taxon>
        <taxon>Pseudomonadota</taxon>
        <taxon>Gammaproteobacteria</taxon>
        <taxon>Enterobacterales</taxon>
        <taxon>Yersiniaceae</taxon>
        <taxon>Ewingella</taxon>
    </lineage>
</organism>
<dbReference type="STRING" id="910964.GEAM_1685"/>
<gene>
    <name evidence="2" type="ORF">GEAM_1685</name>
</gene>
<dbReference type="PROSITE" id="PS51725">
    <property type="entry name" value="ABM"/>
    <property type="match status" value="1"/>
</dbReference>
<dbReference type="Gene3D" id="3.30.70.100">
    <property type="match status" value="1"/>
</dbReference>
<name>A0A085GDA7_EWIA3</name>
<accession>A0A085GDA7</accession>
<dbReference type="PANTHER" id="PTHR37811">
    <property type="entry name" value="BLL5343 PROTEIN"/>
    <property type="match status" value="1"/>
</dbReference>
<feature type="domain" description="ABM" evidence="1">
    <location>
        <begin position="2"/>
        <end position="90"/>
    </location>
</feature>
<dbReference type="Pfam" id="PF03992">
    <property type="entry name" value="ABM"/>
    <property type="match status" value="1"/>
</dbReference>
<dbReference type="InterPro" id="IPR052936">
    <property type="entry name" value="Jasmonate_Hydroxylase-like"/>
</dbReference>
<keyword evidence="3" id="KW-1185">Reference proteome</keyword>
<dbReference type="Proteomes" id="UP000028640">
    <property type="component" value="Unassembled WGS sequence"/>
</dbReference>
<dbReference type="GO" id="GO:0004497">
    <property type="term" value="F:monooxygenase activity"/>
    <property type="evidence" value="ECO:0007669"/>
    <property type="project" value="UniProtKB-KW"/>
</dbReference>
<dbReference type="eggNOG" id="COG2329">
    <property type="taxonomic scope" value="Bacteria"/>
</dbReference>
<sequence length="114" mass="13179">MIAVIFELQPAEDRRESYLAIAAALKPLLEEIDGFISIERFQSLSDPNKLLSLSFWHDEEAVKQWRNLEPHRLAQSKGRENILADYRLRVAEVVRDYGLKEREQAPADSRCCHG</sequence>
<dbReference type="RefSeq" id="WP_034790488.1">
    <property type="nucleotide sequence ID" value="NZ_JMPJ01000047.1"/>
</dbReference>
<proteinExistence type="predicted"/>
<comment type="caution">
    <text evidence="2">The sequence shown here is derived from an EMBL/GenBank/DDBJ whole genome shotgun (WGS) entry which is preliminary data.</text>
</comment>
<keyword evidence="2" id="KW-0503">Monooxygenase</keyword>
<dbReference type="InterPro" id="IPR007138">
    <property type="entry name" value="ABM_dom"/>
</dbReference>
<dbReference type="InterPro" id="IPR011008">
    <property type="entry name" value="Dimeric_a/b-barrel"/>
</dbReference>
<evidence type="ECO:0000313" key="2">
    <source>
        <dbReference type="EMBL" id="KFC81702.1"/>
    </source>
</evidence>
<reference evidence="2 3" key="1">
    <citation type="submission" date="2014-05" db="EMBL/GenBank/DDBJ databases">
        <title>ATOL: Assembling a taxonomically balanced genome-scale reconstruction of the evolutionary history of the Enterobacteriaceae.</title>
        <authorList>
            <person name="Plunkett G.III."/>
            <person name="Neeno-Eckwall E.C."/>
            <person name="Glasner J.D."/>
            <person name="Perna N.T."/>
        </authorList>
    </citation>
    <scope>NUCLEOTIDE SEQUENCE [LARGE SCALE GENOMIC DNA]</scope>
    <source>
        <strain evidence="2 3">ATCC 33852</strain>
    </source>
</reference>
<dbReference type="PANTHER" id="PTHR37811:SF2">
    <property type="entry name" value="ABM DOMAIN-CONTAINING PROTEIN"/>
    <property type="match status" value="1"/>
</dbReference>
<dbReference type="OrthoDB" id="9797060at2"/>
<evidence type="ECO:0000259" key="1">
    <source>
        <dbReference type="PROSITE" id="PS51725"/>
    </source>
</evidence>
<protein>
    <submittedName>
        <fullName evidence="2">Antibiotic biosynthesis monooxygenase</fullName>
    </submittedName>
</protein>
<keyword evidence="2" id="KW-0560">Oxidoreductase</keyword>
<dbReference type="GeneID" id="78380033"/>